<dbReference type="AlphaFoldDB" id="A0AA35RAM6"/>
<dbReference type="Pfam" id="PF00953">
    <property type="entry name" value="Glycos_transf_4"/>
    <property type="match status" value="1"/>
</dbReference>
<comment type="similarity">
    <text evidence="2">Belongs to the glycosyltransferase 4 family. MraY subfamily.</text>
</comment>
<evidence type="ECO:0000256" key="5">
    <source>
        <dbReference type="ARBA" id="ARBA00022989"/>
    </source>
</evidence>
<dbReference type="Pfam" id="PF10555">
    <property type="entry name" value="MraY_sig1"/>
    <property type="match status" value="1"/>
</dbReference>
<evidence type="ECO:0000313" key="8">
    <source>
        <dbReference type="EMBL" id="CAI8007141.1"/>
    </source>
</evidence>
<organism evidence="8 9">
    <name type="scientific">Geodia barretti</name>
    <name type="common">Barrett's horny sponge</name>
    <dbReference type="NCBI Taxonomy" id="519541"/>
    <lineage>
        <taxon>Eukaryota</taxon>
        <taxon>Metazoa</taxon>
        <taxon>Porifera</taxon>
        <taxon>Demospongiae</taxon>
        <taxon>Heteroscleromorpha</taxon>
        <taxon>Tetractinellida</taxon>
        <taxon>Astrophorina</taxon>
        <taxon>Geodiidae</taxon>
        <taxon>Geodia</taxon>
    </lineage>
</organism>
<keyword evidence="5 7" id="KW-1133">Transmembrane helix</keyword>
<accession>A0AA35RAM6</accession>
<dbReference type="Proteomes" id="UP001174909">
    <property type="component" value="Unassembled WGS sequence"/>
</dbReference>
<keyword evidence="9" id="KW-1185">Reference proteome</keyword>
<reference evidence="8" key="1">
    <citation type="submission" date="2023-03" db="EMBL/GenBank/DDBJ databases">
        <authorList>
            <person name="Steffen K."/>
            <person name="Cardenas P."/>
        </authorList>
    </citation>
    <scope>NUCLEOTIDE SEQUENCE</scope>
</reference>
<evidence type="ECO:0000256" key="4">
    <source>
        <dbReference type="ARBA" id="ARBA00022692"/>
    </source>
</evidence>
<dbReference type="EMBL" id="CASHTH010000747">
    <property type="protein sequence ID" value="CAI8007141.1"/>
    <property type="molecule type" value="Genomic_DNA"/>
</dbReference>
<evidence type="ECO:0000256" key="1">
    <source>
        <dbReference type="ARBA" id="ARBA00004141"/>
    </source>
</evidence>
<gene>
    <name evidence="8" type="ORF">GBAR_LOCUS5064</name>
</gene>
<evidence type="ECO:0000256" key="6">
    <source>
        <dbReference type="ARBA" id="ARBA00023136"/>
    </source>
</evidence>
<dbReference type="InterPro" id="IPR018480">
    <property type="entry name" value="PNAcMuramoyl-5peptid_Trfase_CS"/>
</dbReference>
<sequence>MFSLADEISAFNVFRYVSVRTAAAAATAIILSIGLGPFVISRLSRLRVGERIRADGPAHHHKAGTPTMGGVLIVGSVILSTLLWADLGNVLVWVAMVAMAGYGTLGFLDDWKKLRRGDGIGLSIRTKFGVQFLLGLAVGGFLLWYSGTGGFTTRVVFPFWKEFQPELALLFVPAAMLVLVASSNAVNLTDGLDGLAAGCVLIAAAVYTALTYLAGHAEFSAYLDILYLPGASEVTIFGAAITGAALGFLWFNAHPARVFMGDVGSLALGAGIGMQAILIRQEMLLVLVGGVFVLETASVILQVASFKLTGRRLFKMAPLHHHFELAGWHETQVSVRFWILAVLCALATLTTLKLR</sequence>
<feature type="transmembrane region" description="Helical" evidence="7">
    <location>
        <begin position="128"/>
        <end position="147"/>
    </location>
</feature>
<keyword evidence="3" id="KW-0808">Transferase</keyword>
<dbReference type="PANTHER" id="PTHR22926:SF5">
    <property type="entry name" value="PHOSPHO-N-ACETYLMURAMOYL-PENTAPEPTIDE-TRANSFERASE HOMOLOG"/>
    <property type="match status" value="1"/>
</dbReference>
<dbReference type="InterPro" id="IPR003524">
    <property type="entry name" value="PNAcMuramoyl-5peptid_Trfase"/>
</dbReference>
<evidence type="ECO:0000256" key="3">
    <source>
        <dbReference type="ARBA" id="ARBA00022679"/>
    </source>
</evidence>
<dbReference type="GO" id="GO:0005886">
    <property type="term" value="C:plasma membrane"/>
    <property type="evidence" value="ECO:0007669"/>
    <property type="project" value="TreeGrafter"/>
</dbReference>
<dbReference type="PROSITE" id="PS01347">
    <property type="entry name" value="MRAY_1"/>
    <property type="match status" value="1"/>
</dbReference>
<proteinExistence type="inferred from homology"/>
<dbReference type="PROSITE" id="PS01348">
    <property type="entry name" value="MRAY_2"/>
    <property type="match status" value="1"/>
</dbReference>
<dbReference type="CDD" id="cd06852">
    <property type="entry name" value="GT_MraY"/>
    <property type="match status" value="1"/>
</dbReference>
<protein>
    <submittedName>
        <fullName evidence="8">Phospho-N-acetylmuramoyl-pentapeptide-transferase</fullName>
    </submittedName>
</protein>
<feature type="transmembrane region" description="Helical" evidence="7">
    <location>
        <begin position="63"/>
        <end position="84"/>
    </location>
</feature>
<evidence type="ECO:0000256" key="7">
    <source>
        <dbReference type="SAM" id="Phobius"/>
    </source>
</evidence>
<dbReference type="GO" id="GO:0071555">
    <property type="term" value="P:cell wall organization"/>
    <property type="evidence" value="ECO:0007669"/>
    <property type="project" value="TreeGrafter"/>
</dbReference>
<dbReference type="NCBIfam" id="TIGR00445">
    <property type="entry name" value="mraY"/>
    <property type="match status" value="1"/>
</dbReference>
<feature type="transmembrane region" description="Helical" evidence="7">
    <location>
        <begin position="22"/>
        <end position="43"/>
    </location>
</feature>
<keyword evidence="6 7" id="KW-0472">Membrane</keyword>
<dbReference type="GO" id="GO:0008963">
    <property type="term" value="F:phospho-N-acetylmuramoyl-pentapeptide-transferase activity"/>
    <property type="evidence" value="ECO:0007669"/>
    <property type="project" value="InterPro"/>
</dbReference>
<evidence type="ECO:0000313" key="9">
    <source>
        <dbReference type="Proteomes" id="UP001174909"/>
    </source>
</evidence>
<feature type="transmembrane region" description="Helical" evidence="7">
    <location>
        <begin position="234"/>
        <end position="251"/>
    </location>
</feature>
<feature type="transmembrane region" description="Helical" evidence="7">
    <location>
        <begin position="167"/>
        <end position="188"/>
    </location>
</feature>
<feature type="transmembrane region" description="Helical" evidence="7">
    <location>
        <begin position="90"/>
        <end position="108"/>
    </location>
</feature>
<dbReference type="InterPro" id="IPR000715">
    <property type="entry name" value="Glycosyl_transferase_4"/>
</dbReference>
<dbReference type="PANTHER" id="PTHR22926">
    <property type="entry name" value="PHOSPHO-N-ACETYLMURAMOYL-PENTAPEPTIDE-TRANSFERASE"/>
    <property type="match status" value="1"/>
</dbReference>
<dbReference type="GO" id="GO:0044038">
    <property type="term" value="P:cell wall macromolecule biosynthetic process"/>
    <property type="evidence" value="ECO:0007669"/>
    <property type="project" value="TreeGrafter"/>
</dbReference>
<comment type="subcellular location">
    <subcellularLocation>
        <location evidence="1">Membrane</location>
        <topology evidence="1">Multi-pass membrane protein</topology>
    </subcellularLocation>
</comment>
<dbReference type="HAMAP" id="MF_00038">
    <property type="entry name" value="MraY"/>
    <property type="match status" value="1"/>
</dbReference>
<feature type="transmembrane region" description="Helical" evidence="7">
    <location>
        <begin position="284"/>
        <end position="306"/>
    </location>
</feature>
<keyword evidence="4 7" id="KW-0812">Transmembrane</keyword>
<feature type="transmembrane region" description="Helical" evidence="7">
    <location>
        <begin position="337"/>
        <end position="354"/>
    </location>
</feature>
<name>A0AA35RAM6_GEOBA</name>
<evidence type="ECO:0000256" key="2">
    <source>
        <dbReference type="ARBA" id="ARBA00005583"/>
    </source>
</evidence>
<comment type="caution">
    <text evidence="8">The sequence shown here is derived from an EMBL/GenBank/DDBJ whole genome shotgun (WGS) entry which is preliminary data.</text>
</comment>
<feature type="transmembrane region" description="Helical" evidence="7">
    <location>
        <begin position="195"/>
        <end position="214"/>
    </location>
</feature>